<dbReference type="OrthoDB" id="6251714at2759"/>
<evidence type="ECO:0000256" key="1">
    <source>
        <dbReference type="ARBA" id="ARBA00006484"/>
    </source>
</evidence>
<evidence type="ECO:0000313" key="5">
    <source>
        <dbReference type="EMBL" id="KAJ2805217.1"/>
    </source>
</evidence>
<dbReference type="SUPFAM" id="SSF51735">
    <property type="entry name" value="NAD(P)-binding Rossmann-fold domains"/>
    <property type="match status" value="1"/>
</dbReference>
<dbReference type="InterPro" id="IPR036291">
    <property type="entry name" value="NAD(P)-bd_dom_sf"/>
</dbReference>
<comment type="similarity">
    <text evidence="1 4">Belongs to the short-chain dehydrogenases/reductases (SDR) family.</text>
</comment>
<dbReference type="EMBL" id="JANBUO010000312">
    <property type="protein sequence ID" value="KAJ2805217.1"/>
    <property type="molecule type" value="Genomic_DNA"/>
</dbReference>
<dbReference type="PANTHER" id="PTHR42901:SF1">
    <property type="entry name" value="ALCOHOL DEHYDROGENASE"/>
    <property type="match status" value="1"/>
</dbReference>
<comment type="caution">
    <text evidence="5">The sequence shown here is derived from an EMBL/GenBank/DDBJ whole genome shotgun (WGS) entry which is preliminary data.</text>
</comment>
<dbReference type="PRINTS" id="PR00081">
    <property type="entry name" value="GDHRDH"/>
</dbReference>
<keyword evidence="2" id="KW-0521">NADP</keyword>
<proteinExistence type="inferred from homology"/>
<sequence length="268" mass="28425">MGHSQTYSAAKLTVTHTCLTCSTGASSGIGEACACQFAAAGANVIIAARRLDRLEAVQTKIQGNWPKVQVLAIELNVRNREDVERAIAGIPGELADIDILVNNAGLAMGVDPVSDIGDEAIDTVIDTNIKGLLYVSRAVVRIMKRRGSGHIIMMGSIAGMAGYANGSIYCATKSAVHSISESLRAETISIPIKVTEIKPGMVETEFSVVRYHGDKDKADNVYRGMEPMTADDVAESVVFAASRHPRCVVSEVVLLATGQASATLVHRE</sequence>
<keyword evidence="3" id="KW-0560">Oxidoreductase</keyword>
<dbReference type="GO" id="GO:0016616">
    <property type="term" value="F:oxidoreductase activity, acting on the CH-OH group of donors, NAD or NADP as acceptor"/>
    <property type="evidence" value="ECO:0007669"/>
    <property type="project" value="UniProtKB-ARBA"/>
</dbReference>
<dbReference type="FunFam" id="3.40.50.720:FF:000047">
    <property type="entry name" value="NADP-dependent L-serine/L-allo-threonine dehydrogenase"/>
    <property type="match status" value="1"/>
</dbReference>
<organism evidence="5 6">
    <name type="scientific">Coemansia guatemalensis</name>
    <dbReference type="NCBI Taxonomy" id="2761395"/>
    <lineage>
        <taxon>Eukaryota</taxon>
        <taxon>Fungi</taxon>
        <taxon>Fungi incertae sedis</taxon>
        <taxon>Zoopagomycota</taxon>
        <taxon>Kickxellomycotina</taxon>
        <taxon>Kickxellomycetes</taxon>
        <taxon>Kickxellales</taxon>
        <taxon>Kickxellaceae</taxon>
        <taxon>Coemansia</taxon>
    </lineage>
</organism>
<name>A0A9W8LU78_9FUNG</name>
<gene>
    <name evidence="5" type="ORF">H4R20_002176</name>
</gene>
<protein>
    <recommendedName>
        <fullName evidence="7">NAD(P)-binding protein</fullName>
    </recommendedName>
</protein>
<dbReference type="InterPro" id="IPR002347">
    <property type="entry name" value="SDR_fam"/>
</dbReference>
<evidence type="ECO:0000256" key="4">
    <source>
        <dbReference type="RuleBase" id="RU000363"/>
    </source>
</evidence>
<evidence type="ECO:0008006" key="7">
    <source>
        <dbReference type="Google" id="ProtNLM"/>
    </source>
</evidence>
<evidence type="ECO:0000256" key="3">
    <source>
        <dbReference type="ARBA" id="ARBA00023002"/>
    </source>
</evidence>
<dbReference type="PRINTS" id="PR00080">
    <property type="entry name" value="SDRFAMILY"/>
</dbReference>
<keyword evidence="6" id="KW-1185">Reference proteome</keyword>
<reference evidence="5" key="1">
    <citation type="submission" date="2022-07" db="EMBL/GenBank/DDBJ databases">
        <title>Phylogenomic reconstructions and comparative analyses of Kickxellomycotina fungi.</title>
        <authorList>
            <person name="Reynolds N.K."/>
            <person name="Stajich J.E."/>
            <person name="Barry K."/>
            <person name="Grigoriev I.V."/>
            <person name="Crous P."/>
            <person name="Smith M.E."/>
        </authorList>
    </citation>
    <scope>NUCLEOTIDE SEQUENCE</scope>
    <source>
        <strain evidence="5">NRRL 1565</strain>
    </source>
</reference>
<accession>A0A9W8LU78</accession>
<dbReference type="PROSITE" id="PS00061">
    <property type="entry name" value="ADH_SHORT"/>
    <property type="match status" value="1"/>
</dbReference>
<dbReference type="PANTHER" id="PTHR42901">
    <property type="entry name" value="ALCOHOL DEHYDROGENASE"/>
    <property type="match status" value="1"/>
</dbReference>
<dbReference type="Gene3D" id="3.40.50.720">
    <property type="entry name" value="NAD(P)-binding Rossmann-like Domain"/>
    <property type="match status" value="1"/>
</dbReference>
<dbReference type="Pfam" id="PF00106">
    <property type="entry name" value="adh_short"/>
    <property type="match status" value="1"/>
</dbReference>
<dbReference type="Proteomes" id="UP001140094">
    <property type="component" value="Unassembled WGS sequence"/>
</dbReference>
<dbReference type="InterPro" id="IPR020904">
    <property type="entry name" value="Sc_DH/Rdtase_CS"/>
</dbReference>
<dbReference type="AlphaFoldDB" id="A0A9W8LU78"/>
<evidence type="ECO:0000256" key="2">
    <source>
        <dbReference type="ARBA" id="ARBA00022857"/>
    </source>
</evidence>
<evidence type="ECO:0000313" key="6">
    <source>
        <dbReference type="Proteomes" id="UP001140094"/>
    </source>
</evidence>